<comment type="subcellular location">
    <subcellularLocation>
        <location evidence="2">Cytoplasm</location>
    </subcellularLocation>
    <subcellularLocation>
        <location evidence="1">Membrane</location>
    </subcellularLocation>
</comment>
<dbReference type="GO" id="GO:0008289">
    <property type="term" value="F:lipid binding"/>
    <property type="evidence" value="ECO:0007669"/>
    <property type="project" value="UniProtKB-KW"/>
</dbReference>
<dbReference type="PANTHER" id="PTHR45932">
    <property type="entry name" value="PATELLIN-1"/>
    <property type="match status" value="1"/>
</dbReference>
<evidence type="ECO:0000256" key="1">
    <source>
        <dbReference type="ARBA" id="ARBA00004370"/>
    </source>
</evidence>
<dbReference type="GO" id="GO:0051301">
    <property type="term" value="P:cell division"/>
    <property type="evidence" value="ECO:0007669"/>
    <property type="project" value="UniProtKB-KW"/>
</dbReference>
<evidence type="ECO:0000259" key="11">
    <source>
        <dbReference type="PROSITE" id="PS50191"/>
    </source>
</evidence>
<dbReference type="SUPFAM" id="SSF46938">
    <property type="entry name" value="CRAL/TRIO N-terminal domain"/>
    <property type="match status" value="1"/>
</dbReference>
<dbReference type="InterPro" id="IPR036273">
    <property type="entry name" value="CRAL/TRIO_N_dom_sf"/>
</dbReference>
<evidence type="ECO:0000259" key="12">
    <source>
        <dbReference type="PROSITE" id="PS50866"/>
    </source>
</evidence>
<evidence type="ECO:0000256" key="10">
    <source>
        <dbReference type="SAM" id="MobiDB-lite"/>
    </source>
</evidence>
<evidence type="ECO:0000256" key="7">
    <source>
        <dbReference type="ARBA" id="ARBA00023121"/>
    </source>
</evidence>
<gene>
    <name evidence="13" type="ORF">Fmac_027810</name>
</gene>
<keyword evidence="9" id="KW-0131">Cell cycle</keyword>
<evidence type="ECO:0000256" key="3">
    <source>
        <dbReference type="ARBA" id="ARBA00007155"/>
    </source>
</evidence>
<dbReference type="EMBL" id="JBGMDY010000009">
    <property type="protein sequence ID" value="KAL2323431.1"/>
    <property type="molecule type" value="Genomic_DNA"/>
</dbReference>
<proteinExistence type="inferred from homology"/>
<dbReference type="InterPro" id="IPR011074">
    <property type="entry name" value="CRAL/TRIO_N_dom"/>
</dbReference>
<dbReference type="AlphaFoldDB" id="A0ABD1LIY0"/>
<dbReference type="Proteomes" id="UP001603857">
    <property type="component" value="Unassembled WGS sequence"/>
</dbReference>
<evidence type="ECO:0000256" key="4">
    <source>
        <dbReference type="ARBA" id="ARBA00022448"/>
    </source>
</evidence>
<keyword evidence="8" id="KW-0472">Membrane</keyword>
<evidence type="ECO:0000313" key="14">
    <source>
        <dbReference type="Proteomes" id="UP001603857"/>
    </source>
</evidence>
<keyword evidence="7" id="KW-0446">Lipid-binding</keyword>
<comment type="similarity">
    <text evidence="3">Belongs to the patellin family.</text>
</comment>
<evidence type="ECO:0000256" key="2">
    <source>
        <dbReference type="ARBA" id="ARBA00004496"/>
    </source>
</evidence>
<evidence type="ECO:0000313" key="13">
    <source>
        <dbReference type="EMBL" id="KAL2323431.1"/>
    </source>
</evidence>
<dbReference type="SMART" id="SM01100">
    <property type="entry name" value="CRAL_TRIO_N"/>
    <property type="match status" value="1"/>
</dbReference>
<dbReference type="Pfam" id="PF00650">
    <property type="entry name" value="CRAL_TRIO"/>
    <property type="match status" value="1"/>
</dbReference>
<dbReference type="GO" id="GO:0016020">
    <property type="term" value="C:membrane"/>
    <property type="evidence" value="ECO:0007669"/>
    <property type="project" value="UniProtKB-SubCell"/>
</dbReference>
<dbReference type="PANTHER" id="PTHR45932:SF3">
    <property type="entry name" value="PATELLIN-4-LIKE"/>
    <property type="match status" value="1"/>
</dbReference>
<keyword evidence="4" id="KW-0813">Transport</keyword>
<dbReference type="InterPro" id="IPR056794">
    <property type="entry name" value="PATL1-6_C_GOLD"/>
</dbReference>
<dbReference type="PROSITE" id="PS50866">
    <property type="entry name" value="GOLD"/>
    <property type="match status" value="1"/>
</dbReference>
<dbReference type="CDD" id="cd00170">
    <property type="entry name" value="SEC14"/>
    <property type="match status" value="1"/>
</dbReference>
<feature type="region of interest" description="Disordered" evidence="10">
    <location>
        <begin position="45"/>
        <end position="64"/>
    </location>
</feature>
<evidence type="ECO:0000256" key="6">
    <source>
        <dbReference type="ARBA" id="ARBA00022618"/>
    </source>
</evidence>
<comment type="caution">
    <text evidence="13">The sequence shown here is derived from an EMBL/GenBank/DDBJ whole genome shotgun (WGS) entry which is preliminary data.</text>
</comment>
<evidence type="ECO:0000256" key="9">
    <source>
        <dbReference type="ARBA" id="ARBA00023306"/>
    </source>
</evidence>
<dbReference type="Pfam" id="PF25099">
    <property type="entry name" value="GOLD_PATL1_C"/>
    <property type="match status" value="1"/>
</dbReference>
<dbReference type="GO" id="GO:0005737">
    <property type="term" value="C:cytoplasm"/>
    <property type="evidence" value="ECO:0007669"/>
    <property type="project" value="UniProtKB-SubCell"/>
</dbReference>
<evidence type="ECO:0000256" key="5">
    <source>
        <dbReference type="ARBA" id="ARBA00022490"/>
    </source>
</evidence>
<accession>A0ABD1LIY0</accession>
<dbReference type="PROSITE" id="PS50191">
    <property type="entry name" value="CRAL_TRIO"/>
    <property type="match status" value="1"/>
</dbReference>
<dbReference type="InterPro" id="IPR036865">
    <property type="entry name" value="CRAL-TRIO_dom_sf"/>
</dbReference>
<keyword evidence="6" id="KW-0132">Cell division</keyword>
<dbReference type="SUPFAM" id="SSF52087">
    <property type="entry name" value="CRAL/TRIO domain"/>
    <property type="match status" value="1"/>
</dbReference>
<organism evidence="13 14">
    <name type="scientific">Flemingia macrophylla</name>
    <dbReference type="NCBI Taxonomy" id="520843"/>
    <lineage>
        <taxon>Eukaryota</taxon>
        <taxon>Viridiplantae</taxon>
        <taxon>Streptophyta</taxon>
        <taxon>Embryophyta</taxon>
        <taxon>Tracheophyta</taxon>
        <taxon>Spermatophyta</taxon>
        <taxon>Magnoliopsida</taxon>
        <taxon>eudicotyledons</taxon>
        <taxon>Gunneridae</taxon>
        <taxon>Pentapetalae</taxon>
        <taxon>rosids</taxon>
        <taxon>fabids</taxon>
        <taxon>Fabales</taxon>
        <taxon>Fabaceae</taxon>
        <taxon>Papilionoideae</taxon>
        <taxon>50 kb inversion clade</taxon>
        <taxon>NPAAA clade</taxon>
        <taxon>indigoferoid/millettioid clade</taxon>
        <taxon>Phaseoleae</taxon>
        <taxon>Flemingia</taxon>
    </lineage>
</organism>
<dbReference type="InterPro" id="IPR044834">
    <property type="entry name" value="PATL"/>
</dbReference>
<reference evidence="13 14" key="1">
    <citation type="submission" date="2024-08" db="EMBL/GenBank/DDBJ databases">
        <title>Insights into the chromosomal genome structure of Flemingia macrophylla.</title>
        <authorList>
            <person name="Ding Y."/>
            <person name="Zhao Y."/>
            <person name="Bi W."/>
            <person name="Wu M."/>
            <person name="Zhao G."/>
            <person name="Gong Y."/>
            <person name="Li W."/>
            <person name="Zhang P."/>
        </authorList>
    </citation>
    <scope>NUCLEOTIDE SEQUENCE [LARGE SCALE GENOMIC DNA]</scope>
    <source>
        <strain evidence="13">DYQJB</strain>
        <tissue evidence="13">Leaf</tissue>
    </source>
</reference>
<dbReference type="InterPro" id="IPR001251">
    <property type="entry name" value="CRAL-TRIO_dom"/>
</dbReference>
<feature type="domain" description="CRAL-TRIO" evidence="11">
    <location>
        <begin position="196"/>
        <end position="372"/>
    </location>
</feature>
<dbReference type="SMART" id="SM00516">
    <property type="entry name" value="SEC14"/>
    <property type="match status" value="1"/>
</dbReference>
<sequence length="487" mass="55602">MDMDVDTSLKCNDENGNVVVGMPLFFNIFDTVTTTTNNNNVINDDINNNTSLKRPQRQEENDHDCDLEDDVAEITASLGDISNNKGTPSPAEIKLKIKKSLLEFRCKVENAILGNFLLGKPDENAAVEDVAVAKEKLREISLWGVPLMPSKAHEGTDVVLRKFLKAKDYKVNEAFDMLQKTLIWRRENNIDGIADDEDLEAEFGNEGFLCSRDRDGRPVCYHVCGVFKDRRLYKKTFGTHLKGDKFLRWRIQLMEKAIRKLSFRSQGGVDSILQVFDLKSTPLNGTKELSSLSKRTLLLFQNYYPELIHKNIIVYAPFWFYTSQVLFSRFMSQRNKKKFILARPHKVIQTLLKSIAAEHLPCEYGGLRRNNDEDFSPSDKALEHKIKGNSVSTVEFPVGELGVTLTWEATVVGWDVTYKEEFIPDDEGSYRVLLQNQNVEGSSTRNSFYISEPGKIVITVENGTYKNKKMYYRSKARTTLPVYILLS</sequence>
<evidence type="ECO:0008006" key="15">
    <source>
        <dbReference type="Google" id="ProtNLM"/>
    </source>
</evidence>
<keyword evidence="5" id="KW-0963">Cytoplasm</keyword>
<name>A0ABD1LIY0_9FABA</name>
<protein>
    <recommendedName>
        <fullName evidence="15">Patellin-4</fullName>
    </recommendedName>
</protein>
<keyword evidence="14" id="KW-1185">Reference proteome</keyword>
<dbReference type="Gene3D" id="3.40.525.10">
    <property type="entry name" value="CRAL-TRIO lipid binding domain"/>
    <property type="match status" value="1"/>
</dbReference>
<dbReference type="InterPro" id="IPR009038">
    <property type="entry name" value="GOLD_dom"/>
</dbReference>
<evidence type="ECO:0000256" key="8">
    <source>
        <dbReference type="ARBA" id="ARBA00023136"/>
    </source>
</evidence>
<feature type="domain" description="GOLD" evidence="12">
    <location>
        <begin position="379"/>
        <end position="487"/>
    </location>
</feature>